<keyword evidence="1" id="KW-1133">Transmembrane helix</keyword>
<dbReference type="AlphaFoldDB" id="A0A3Q7H5Y4"/>
<reference evidence="2" key="1">
    <citation type="journal article" date="2012" name="Nature">
        <title>The tomato genome sequence provides insights into fleshy fruit evolution.</title>
        <authorList>
            <consortium name="Tomato Genome Consortium"/>
        </authorList>
    </citation>
    <scope>NUCLEOTIDE SEQUENCE [LARGE SCALE GENOMIC DNA]</scope>
    <source>
        <strain evidence="2">cv. Heinz 1706</strain>
    </source>
</reference>
<dbReference type="InParanoid" id="A0A3Q7H5Y4"/>
<evidence type="ECO:0000256" key="1">
    <source>
        <dbReference type="SAM" id="Phobius"/>
    </source>
</evidence>
<proteinExistence type="predicted"/>
<name>A0A3Q7H5Y4_SOLLC</name>
<protein>
    <submittedName>
        <fullName evidence="2">Uncharacterized protein</fullName>
    </submittedName>
</protein>
<feature type="transmembrane region" description="Helical" evidence="1">
    <location>
        <begin position="12"/>
        <end position="33"/>
    </location>
</feature>
<organism evidence="2">
    <name type="scientific">Solanum lycopersicum</name>
    <name type="common">Tomato</name>
    <name type="synonym">Lycopersicon esculentum</name>
    <dbReference type="NCBI Taxonomy" id="4081"/>
    <lineage>
        <taxon>Eukaryota</taxon>
        <taxon>Viridiplantae</taxon>
        <taxon>Streptophyta</taxon>
        <taxon>Embryophyta</taxon>
        <taxon>Tracheophyta</taxon>
        <taxon>Spermatophyta</taxon>
        <taxon>Magnoliopsida</taxon>
        <taxon>eudicotyledons</taxon>
        <taxon>Gunneridae</taxon>
        <taxon>Pentapetalae</taxon>
        <taxon>asterids</taxon>
        <taxon>lamiids</taxon>
        <taxon>Solanales</taxon>
        <taxon>Solanaceae</taxon>
        <taxon>Solanoideae</taxon>
        <taxon>Solaneae</taxon>
        <taxon>Solanum</taxon>
        <taxon>Solanum subgen. Lycopersicon</taxon>
    </lineage>
</organism>
<dbReference type="Gramene" id="Solyc07g017420.1.1">
    <property type="protein sequence ID" value="Solyc07g017420.1.1.1"/>
    <property type="gene ID" value="Solyc07g017420.1"/>
</dbReference>
<accession>A0A3Q7H5Y4</accession>
<dbReference type="EnsemblPlants" id="Solyc07g017420.1.1">
    <property type="protein sequence ID" value="Solyc07g017420.1.1.1"/>
    <property type="gene ID" value="Solyc07g017420.1"/>
</dbReference>
<keyword evidence="3" id="KW-1185">Reference proteome</keyword>
<dbReference type="Proteomes" id="UP000004994">
    <property type="component" value="Chromosome 7"/>
</dbReference>
<sequence length="75" mass="8201">MAGRGVGVGGLICKSFHPLLPVSFIFIFLLSSYGHYDPFPLILLFLSPSSNTISAQYLFGQEKLGRVAVLSFKHV</sequence>
<evidence type="ECO:0000313" key="2">
    <source>
        <dbReference type="EnsemblPlants" id="Solyc07g017420.1.1.1"/>
    </source>
</evidence>
<dbReference type="PaxDb" id="4081-Solyc07g017420.1.1"/>
<keyword evidence="1" id="KW-0812">Transmembrane</keyword>
<keyword evidence="1" id="KW-0472">Membrane</keyword>
<evidence type="ECO:0000313" key="3">
    <source>
        <dbReference type="Proteomes" id="UP000004994"/>
    </source>
</evidence>
<reference evidence="2" key="2">
    <citation type="submission" date="2019-01" db="UniProtKB">
        <authorList>
            <consortium name="EnsemblPlants"/>
        </authorList>
    </citation>
    <scope>IDENTIFICATION</scope>
    <source>
        <strain evidence="2">cv. Heinz 1706</strain>
    </source>
</reference>